<dbReference type="EC" id="1.3.1.76" evidence="15"/>
<keyword evidence="4 15" id="KW-0169">Cobalamin biosynthesis</keyword>
<dbReference type="NCBIfam" id="TIGR01470">
    <property type="entry name" value="cysG_Nterm"/>
    <property type="match status" value="1"/>
</dbReference>
<dbReference type="NCBIfam" id="NF007922">
    <property type="entry name" value="PRK10637.1"/>
    <property type="match status" value="1"/>
</dbReference>
<evidence type="ECO:0000256" key="2">
    <source>
        <dbReference type="ARBA" id="ARBA00005879"/>
    </source>
</evidence>
<evidence type="ECO:0000256" key="1">
    <source>
        <dbReference type="ARBA" id="ARBA00005010"/>
    </source>
</evidence>
<comment type="similarity">
    <text evidence="15">In the C-terminal section; belongs to the precorrin methyltransferase family.</text>
</comment>
<feature type="domain" description="Siroheme synthase central" evidence="19">
    <location>
        <begin position="120"/>
        <end position="144"/>
    </location>
</feature>
<dbReference type="Gene3D" id="3.40.1010.10">
    <property type="entry name" value="Cobalt-precorrin-4 Transmethylase, Domain 1"/>
    <property type="match status" value="1"/>
</dbReference>
<feature type="active site" description="Proton acceptor" evidence="15">
    <location>
        <position position="248"/>
    </location>
</feature>
<keyword evidence="21" id="KW-1185">Reference proteome</keyword>
<evidence type="ECO:0000256" key="15">
    <source>
        <dbReference type="HAMAP-Rule" id="MF_01646"/>
    </source>
</evidence>
<dbReference type="CDD" id="cd11642">
    <property type="entry name" value="SUMT"/>
    <property type="match status" value="1"/>
</dbReference>
<feature type="region of interest" description="Uroporphyrinogen-III C-methyltransferase" evidence="15">
    <location>
        <begin position="216"/>
        <end position="464"/>
    </location>
</feature>
<keyword evidence="10 15" id="KW-0456">Lyase</keyword>
<dbReference type="RefSeq" id="WP_215369836.1">
    <property type="nucleotide sequence ID" value="NZ_JAGTIS010000001.1"/>
</dbReference>
<comment type="similarity">
    <text evidence="15">In the N-terminal section; belongs to the precorrin-2 dehydrogenase / sirohydrochlorin ferrochelatase family.</text>
</comment>
<keyword evidence="3 15" id="KW-0597">Phosphoprotein</keyword>
<evidence type="ECO:0000256" key="7">
    <source>
        <dbReference type="ARBA" id="ARBA00022691"/>
    </source>
</evidence>
<keyword evidence="7 15" id="KW-0949">S-adenosyl-L-methionine</keyword>
<organism evidence="20 21">
    <name type="scientific">Metapseudomonas boanensis</name>
    <dbReference type="NCBI Taxonomy" id="2822138"/>
    <lineage>
        <taxon>Bacteria</taxon>
        <taxon>Pseudomonadati</taxon>
        <taxon>Pseudomonadota</taxon>
        <taxon>Gammaproteobacteria</taxon>
        <taxon>Pseudomonadales</taxon>
        <taxon>Pseudomonadaceae</taxon>
        <taxon>Metapseudomonas</taxon>
    </lineage>
</organism>
<comment type="pathway">
    <text evidence="15">Cofactor biosynthesis; adenosylcobalamin biosynthesis; sirohydrochlorin from precorrin-2: step 1/1.</text>
</comment>
<name>A0ABS5XBG6_9GAMM</name>
<feature type="domain" description="Sirohaem synthase dimerisation" evidence="18">
    <location>
        <begin position="151"/>
        <end position="205"/>
    </location>
</feature>
<feature type="modified residue" description="Phosphoserine" evidence="15">
    <location>
        <position position="128"/>
    </location>
</feature>
<dbReference type="InterPro" id="IPR003043">
    <property type="entry name" value="Uropor_MeTrfase_CS"/>
</dbReference>
<sequence length="464" mass="49823">MDFLPLFHNLQGRQVLVVGGGEVALRKARLLADAGARLQVVALELDEQLVEMAIASGGQCHQRGYDIVDLDGCGLAIAASDDEALNAQVSAHAQARGIPVNVVDAPRLCSVIFPAIVDRSPLIVAVSSAGDAPVLARLIRAKIETWIPATYGQLAGLAKKFRDQVKALLPNVQQRRVFWEEVFQGPIADRMLSGQAAEAERLLAEKVAGGAPKALGEVYLVGAGPGDPDLLTFRALRLMQQADVVLYDRLVAAPIIELCRRDAERIYVGKRRADHAVPQDEINRLLIEQAKLGKRVLRLKGGDPFIFGRGGEEIEELAANGIPFQVVPGITAASGCSAYAGIPLTHRDYAQSVRFVTGHLKDGSCDLPWADLTAPGQTLVFYMGLVGLPMICEQLVKHGRSVDTPAALVQQGTTSKQRVFTGTLANLPKLVAEHEVHAPTLVIVGEVVTLRDKLAWFEGAQGHA</sequence>
<dbReference type="PANTHER" id="PTHR45790:SF1">
    <property type="entry name" value="SIROHEME SYNTHASE"/>
    <property type="match status" value="1"/>
</dbReference>
<comment type="pathway">
    <text evidence="13 15">Porphyrin-containing compound metabolism; siroheme biosynthesis; precorrin-2 from uroporphyrinogen III: step 1/1.</text>
</comment>
<evidence type="ECO:0000256" key="4">
    <source>
        <dbReference type="ARBA" id="ARBA00022573"/>
    </source>
</evidence>
<evidence type="ECO:0000256" key="5">
    <source>
        <dbReference type="ARBA" id="ARBA00022603"/>
    </source>
</evidence>
<comment type="function">
    <text evidence="15">Multifunctional enzyme that catalyzes the SAM-dependent methylations of uroporphyrinogen III at position C-2 and C-7 to form precorrin-2 via precorrin-1. Then it catalyzes the NAD-dependent ring dehydrogenation of precorrin-2 to yield sirohydrochlorin. Finally, it catalyzes the ferrochelation of sirohydrochlorin to yield siroheme.</text>
</comment>
<dbReference type="SUPFAM" id="SSF75615">
    <property type="entry name" value="Siroheme synthase middle domains-like"/>
    <property type="match status" value="1"/>
</dbReference>
<evidence type="ECO:0000256" key="9">
    <source>
        <dbReference type="ARBA" id="ARBA00023027"/>
    </source>
</evidence>
<keyword evidence="9 15" id="KW-0520">NAD</keyword>
<evidence type="ECO:0000259" key="18">
    <source>
        <dbReference type="Pfam" id="PF10414"/>
    </source>
</evidence>
<dbReference type="PANTHER" id="PTHR45790">
    <property type="entry name" value="SIROHEME SYNTHASE-RELATED"/>
    <property type="match status" value="1"/>
</dbReference>
<dbReference type="InterPro" id="IPR050161">
    <property type="entry name" value="Siro_Cobalamin_biosynth"/>
</dbReference>
<feature type="active site" description="Proton donor" evidence="15">
    <location>
        <position position="270"/>
    </location>
</feature>
<evidence type="ECO:0000256" key="6">
    <source>
        <dbReference type="ARBA" id="ARBA00022679"/>
    </source>
</evidence>
<dbReference type="SUPFAM" id="SSF53790">
    <property type="entry name" value="Tetrapyrrole methylase"/>
    <property type="match status" value="1"/>
</dbReference>
<feature type="binding site" evidence="15">
    <location>
        <position position="383"/>
    </location>
    <ligand>
        <name>S-adenosyl-L-methionine</name>
        <dbReference type="ChEBI" id="CHEBI:59789"/>
    </ligand>
</feature>
<proteinExistence type="inferred from homology"/>
<dbReference type="Gene3D" id="3.40.50.720">
    <property type="entry name" value="NAD(P)-binding Rossmann-like Domain"/>
    <property type="match status" value="1"/>
</dbReference>
<dbReference type="InterPro" id="IPR035996">
    <property type="entry name" value="4pyrrol_Methylase_sf"/>
</dbReference>
<dbReference type="HAMAP" id="MF_01646">
    <property type="entry name" value="Siroheme_synth"/>
    <property type="match status" value="1"/>
</dbReference>
<dbReference type="InterPro" id="IPR036291">
    <property type="entry name" value="NAD(P)-bd_dom_sf"/>
</dbReference>
<dbReference type="NCBIfam" id="NF004790">
    <property type="entry name" value="PRK06136.1"/>
    <property type="match status" value="1"/>
</dbReference>
<evidence type="ECO:0000259" key="17">
    <source>
        <dbReference type="Pfam" id="PF00590"/>
    </source>
</evidence>
<feature type="binding site" evidence="15">
    <location>
        <position position="225"/>
    </location>
    <ligand>
        <name>S-adenosyl-L-methionine</name>
        <dbReference type="ChEBI" id="CHEBI:59789"/>
    </ligand>
</feature>
<keyword evidence="6 15" id="KW-0808">Transferase</keyword>
<gene>
    <name evidence="20" type="primary">cobA</name>
    <name evidence="15" type="synonym">cysG</name>
    <name evidence="20" type="ORF">J7302_02570</name>
</gene>
<comment type="pathway">
    <text evidence="1 15">Porphyrin-containing compound metabolism; siroheme biosynthesis; sirohydrochlorin from precorrin-2: step 1/1.</text>
</comment>
<dbReference type="Pfam" id="PF10414">
    <property type="entry name" value="CysG_dimeriser"/>
    <property type="match status" value="1"/>
</dbReference>
<comment type="catalytic activity">
    <reaction evidence="15">
        <text>siroheme + 2 H(+) = sirohydrochlorin + Fe(2+)</text>
        <dbReference type="Rhea" id="RHEA:24360"/>
        <dbReference type="ChEBI" id="CHEBI:15378"/>
        <dbReference type="ChEBI" id="CHEBI:29033"/>
        <dbReference type="ChEBI" id="CHEBI:58351"/>
        <dbReference type="ChEBI" id="CHEBI:60052"/>
        <dbReference type="EC" id="4.99.1.4"/>
    </reaction>
</comment>
<feature type="domain" description="Tetrapyrrole methylase" evidence="17">
    <location>
        <begin position="218"/>
        <end position="427"/>
    </location>
</feature>
<feature type="binding site" evidence="15">
    <location>
        <begin position="22"/>
        <end position="23"/>
    </location>
    <ligand>
        <name>NAD(+)</name>
        <dbReference type="ChEBI" id="CHEBI:57540"/>
    </ligand>
</feature>
<feature type="binding site" evidence="15">
    <location>
        <begin position="331"/>
        <end position="332"/>
    </location>
    <ligand>
        <name>S-adenosyl-L-methionine</name>
        <dbReference type="ChEBI" id="CHEBI:59789"/>
    </ligand>
</feature>
<comment type="caution">
    <text evidence="20">The sequence shown here is derived from an EMBL/GenBank/DDBJ whole genome shotgun (WGS) entry which is preliminary data.</text>
</comment>
<keyword evidence="5 15" id="KW-0489">Methyltransferase</keyword>
<dbReference type="GO" id="GO:0032259">
    <property type="term" value="P:methylation"/>
    <property type="evidence" value="ECO:0007669"/>
    <property type="project" value="UniProtKB-KW"/>
</dbReference>
<evidence type="ECO:0000256" key="10">
    <source>
        <dbReference type="ARBA" id="ARBA00023239"/>
    </source>
</evidence>
<dbReference type="Pfam" id="PF14824">
    <property type="entry name" value="Sirohm_synth_M"/>
    <property type="match status" value="1"/>
</dbReference>
<dbReference type="Pfam" id="PF00590">
    <property type="entry name" value="TP_methylase"/>
    <property type="match status" value="1"/>
</dbReference>
<keyword evidence="12 15" id="KW-0511">Multifunctional enzyme</keyword>
<feature type="binding site" evidence="15">
    <location>
        <begin position="43"/>
        <end position="44"/>
    </location>
    <ligand>
        <name>NAD(+)</name>
        <dbReference type="ChEBI" id="CHEBI:57540"/>
    </ligand>
</feature>
<feature type="binding site" evidence="15">
    <location>
        <begin position="301"/>
        <end position="303"/>
    </location>
    <ligand>
        <name>S-adenosyl-L-methionine</name>
        <dbReference type="ChEBI" id="CHEBI:59789"/>
    </ligand>
</feature>
<feature type="binding site" evidence="15">
    <location>
        <position position="412"/>
    </location>
    <ligand>
        <name>S-adenosyl-L-methionine</name>
        <dbReference type="ChEBI" id="CHEBI:59789"/>
    </ligand>
</feature>
<dbReference type="Gene3D" id="3.30.160.110">
    <property type="entry name" value="Siroheme synthase, domain 2"/>
    <property type="match status" value="1"/>
</dbReference>
<evidence type="ECO:0000313" key="21">
    <source>
        <dbReference type="Proteomes" id="UP001519667"/>
    </source>
</evidence>
<comment type="pathway">
    <text evidence="15">Cofactor biosynthesis; adenosylcobalamin biosynthesis; precorrin-2 from uroporphyrinogen III: step 1/1.</text>
</comment>
<evidence type="ECO:0000259" key="19">
    <source>
        <dbReference type="Pfam" id="PF14824"/>
    </source>
</evidence>
<dbReference type="Gene3D" id="3.30.950.10">
    <property type="entry name" value="Methyltransferase, Cobalt-precorrin-4 Transmethylase, Domain 2"/>
    <property type="match status" value="1"/>
</dbReference>
<dbReference type="EC" id="2.1.1.107" evidence="15"/>
<dbReference type="NCBIfam" id="TIGR01469">
    <property type="entry name" value="cobA_cysG_Cterm"/>
    <property type="match status" value="1"/>
</dbReference>
<dbReference type="Proteomes" id="UP001519667">
    <property type="component" value="Unassembled WGS sequence"/>
</dbReference>
<protein>
    <recommendedName>
        <fullName evidence="15">Siroheme synthase</fullName>
    </recommendedName>
    <domain>
        <recommendedName>
            <fullName evidence="15">Uroporphyrinogen-III C-methyltransferase</fullName>
            <shortName evidence="15">Urogen III methylase</shortName>
            <ecNumber evidence="15">2.1.1.107</ecNumber>
        </recommendedName>
        <alternativeName>
            <fullName evidence="15">SUMT</fullName>
        </alternativeName>
        <alternativeName>
            <fullName evidence="15">Uroporphyrinogen III methylase</fullName>
            <shortName evidence="15">UROM</shortName>
        </alternativeName>
    </domain>
    <domain>
        <recommendedName>
            <fullName evidence="15">Precorrin-2 dehydrogenase</fullName>
            <ecNumber evidence="15">1.3.1.76</ecNumber>
        </recommendedName>
    </domain>
    <domain>
        <recommendedName>
            <fullName evidence="15">Sirohydrochlorin ferrochelatase</fullName>
            <ecNumber evidence="15">4.99.1.4</ecNumber>
        </recommendedName>
    </domain>
</protein>
<dbReference type="InterPro" id="IPR028281">
    <property type="entry name" value="Sirohaem_synthase_central"/>
</dbReference>
<dbReference type="InterPro" id="IPR037115">
    <property type="entry name" value="Sirohaem_synt_dimer_dom_sf"/>
</dbReference>
<feature type="binding site" evidence="15">
    <location>
        <position position="306"/>
    </location>
    <ligand>
        <name>S-adenosyl-L-methionine</name>
        <dbReference type="ChEBI" id="CHEBI:59789"/>
    </ligand>
</feature>
<dbReference type="Pfam" id="PF13241">
    <property type="entry name" value="NAD_binding_7"/>
    <property type="match status" value="1"/>
</dbReference>
<evidence type="ECO:0000256" key="16">
    <source>
        <dbReference type="RuleBase" id="RU003960"/>
    </source>
</evidence>
<comment type="pathway">
    <text evidence="15">Porphyrin-containing compound metabolism; siroheme biosynthesis; siroheme from sirohydrochlorin: step 1/1.</text>
</comment>
<evidence type="ECO:0000256" key="13">
    <source>
        <dbReference type="ARBA" id="ARBA00025705"/>
    </source>
</evidence>
<comment type="catalytic activity">
    <reaction evidence="14 15">
        <text>precorrin-2 + NAD(+) = sirohydrochlorin + NADH + 2 H(+)</text>
        <dbReference type="Rhea" id="RHEA:15613"/>
        <dbReference type="ChEBI" id="CHEBI:15378"/>
        <dbReference type="ChEBI" id="CHEBI:57540"/>
        <dbReference type="ChEBI" id="CHEBI:57945"/>
        <dbReference type="ChEBI" id="CHEBI:58351"/>
        <dbReference type="ChEBI" id="CHEBI:58827"/>
        <dbReference type="EC" id="1.3.1.76"/>
    </reaction>
</comment>
<dbReference type="InterPro" id="IPR019478">
    <property type="entry name" value="Sirohaem_synthase_dimer_dom"/>
</dbReference>
<dbReference type="InterPro" id="IPR014776">
    <property type="entry name" value="4pyrrole_Mease_sub2"/>
</dbReference>
<dbReference type="GO" id="GO:0004851">
    <property type="term" value="F:uroporphyrin-III C-methyltransferase activity"/>
    <property type="evidence" value="ECO:0007669"/>
    <property type="project" value="UniProtKB-EC"/>
</dbReference>
<dbReference type="SUPFAM" id="SSF51735">
    <property type="entry name" value="NAD(P)-binding Rossmann-fold domains"/>
    <property type="match status" value="1"/>
</dbReference>
<dbReference type="Gene3D" id="1.10.8.210">
    <property type="entry name" value="Sirohaem synthase, dimerisation domain"/>
    <property type="match status" value="1"/>
</dbReference>
<accession>A0ABS5XBG6</accession>
<feature type="region of interest" description="Precorrin-2 dehydrogenase / sirohydrochlorin ferrochelatase" evidence="15">
    <location>
        <begin position="1"/>
        <end position="203"/>
    </location>
</feature>
<evidence type="ECO:0000256" key="12">
    <source>
        <dbReference type="ARBA" id="ARBA00023268"/>
    </source>
</evidence>
<dbReference type="PROSITE" id="PS00840">
    <property type="entry name" value="SUMT_2"/>
    <property type="match status" value="1"/>
</dbReference>
<dbReference type="InterPro" id="IPR006366">
    <property type="entry name" value="CobA/CysG_C"/>
</dbReference>
<dbReference type="InterPro" id="IPR012409">
    <property type="entry name" value="Sirohaem_synth"/>
</dbReference>
<dbReference type="InterPro" id="IPR014777">
    <property type="entry name" value="4pyrrole_Mease_sub1"/>
</dbReference>
<evidence type="ECO:0000256" key="8">
    <source>
        <dbReference type="ARBA" id="ARBA00023002"/>
    </source>
</evidence>
<reference evidence="20 21" key="1">
    <citation type="submission" date="2021-04" db="EMBL/GenBank/DDBJ databases">
        <title>Pseudomonas boanensis sp. nov., a bacterium isolated from river water used for household purposes in Boane District, Mozambique.</title>
        <authorList>
            <person name="Nicklasson M."/>
            <person name="Martin-Rodriguez A.J."/>
            <person name="Thorell K."/>
            <person name="Neves L."/>
            <person name="Mussagy A."/>
            <person name="Rydberg H.A."/>
            <person name="Hernroth B."/>
            <person name="Svensson-Stadler L."/>
            <person name="Sjoling A."/>
        </authorList>
    </citation>
    <scope>NUCLEOTIDE SEQUENCE [LARGE SCALE GENOMIC DNA]</scope>
    <source>
        <strain evidence="20 21">DB1</strain>
    </source>
</reference>
<evidence type="ECO:0000256" key="3">
    <source>
        <dbReference type="ARBA" id="ARBA00022553"/>
    </source>
</evidence>
<dbReference type="InterPro" id="IPR000878">
    <property type="entry name" value="4pyrrol_Mease"/>
</dbReference>
<dbReference type="EMBL" id="JAGTIS010000001">
    <property type="protein sequence ID" value="MBT8765026.1"/>
    <property type="molecule type" value="Genomic_DNA"/>
</dbReference>
<evidence type="ECO:0000313" key="20">
    <source>
        <dbReference type="EMBL" id="MBT8765026.1"/>
    </source>
</evidence>
<comment type="similarity">
    <text evidence="2 16">Belongs to the precorrin methyltransferase family.</text>
</comment>
<comment type="catalytic activity">
    <reaction evidence="15">
        <text>uroporphyrinogen III + 2 S-adenosyl-L-methionine = precorrin-2 + 2 S-adenosyl-L-homocysteine + H(+)</text>
        <dbReference type="Rhea" id="RHEA:32459"/>
        <dbReference type="ChEBI" id="CHEBI:15378"/>
        <dbReference type="ChEBI" id="CHEBI:57308"/>
        <dbReference type="ChEBI" id="CHEBI:57856"/>
        <dbReference type="ChEBI" id="CHEBI:58827"/>
        <dbReference type="ChEBI" id="CHEBI:59789"/>
        <dbReference type="EC" id="2.1.1.107"/>
    </reaction>
</comment>
<dbReference type="EC" id="4.99.1.4" evidence="15"/>
<evidence type="ECO:0000256" key="11">
    <source>
        <dbReference type="ARBA" id="ARBA00023244"/>
    </source>
</evidence>
<dbReference type="PIRSF" id="PIRSF036426">
    <property type="entry name" value="Sirohaem_synth"/>
    <property type="match status" value="1"/>
</dbReference>
<evidence type="ECO:0000256" key="14">
    <source>
        <dbReference type="ARBA" id="ARBA00047561"/>
    </source>
</evidence>
<keyword evidence="8 15" id="KW-0560">Oxidoreductase</keyword>
<keyword evidence="11 15" id="KW-0627">Porphyrin biosynthesis</keyword>
<dbReference type="InterPro" id="IPR006367">
    <property type="entry name" value="Sirohaem_synthase_N"/>
</dbReference>